<name>W1ID20_9HYPO</name>
<gene>
    <name evidence="1" type="ORF">BN850_0137660</name>
</gene>
<keyword evidence="1" id="KW-0496">Mitochondrion</keyword>
<organism evidence="1">
    <name type="scientific">Fusarium clavum</name>
    <dbReference type="NCBI Taxonomy" id="2594811"/>
    <lineage>
        <taxon>Eukaryota</taxon>
        <taxon>Fungi</taxon>
        <taxon>Dikarya</taxon>
        <taxon>Ascomycota</taxon>
        <taxon>Pezizomycotina</taxon>
        <taxon>Sordariomycetes</taxon>
        <taxon>Hypocreomycetidae</taxon>
        <taxon>Hypocreales</taxon>
        <taxon>Nectriaceae</taxon>
        <taxon>Fusarium</taxon>
        <taxon>Fusarium incarnatum-equiseti species complex</taxon>
    </lineage>
</organism>
<protein>
    <submittedName>
        <fullName evidence="1">Unclassified</fullName>
    </submittedName>
</protein>
<sequence>MKNLCGHLLSTGKSVGSDHIQSNMIEIEIEIEIEIGIPVIELQAPKIQIYIKHRRVNSLSLSRYCLLPRVSSLYISSYSCPWPW</sequence>
<dbReference type="EMBL" id="HG321318">
    <property type="protein sequence ID" value="CEF82640.1"/>
    <property type="molecule type" value="Genomic_DNA"/>
</dbReference>
<dbReference type="AlphaFoldDB" id="W1ID20"/>
<reference evidence="1" key="1">
    <citation type="submission" date="2013-05" db="EMBL/GenBank/DDBJ databases">
        <title>Draft genome sequences of six wheat associated Fusarium spp. isolates.</title>
        <authorList>
            <person name="Moolhuijzen P.M."/>
            <person name="Manners J.M."/>
            <person name="Wilcox S."/>
            <person name="Bellgard M.I."/>
            <person name="Gardiner D.M."/>
        </authorList>
    </citation>
    <scope>NUCLEOTIDE SEQUENCE</scope>
    <source>
        <strain evidence="1">CS3069</strain>
    </source>
</reference>
<evidence type="ECO:0000313" key="1">
    <source>
        <dbReference type="EMBL" id="CDL73378.1"/>
    </source>
</evidence>
<geneLocation type="mitochondrion" evidence="1"/>
<proteinExistence type="predicted"/>
<dbReference type="EMBL" id="CBMI010005054">
    <property type="protein sequence ID" value="CDL73378.1"/>
    <property type="molecule type" value="Genomic_DNA"/>
</dbReference>
<accession>W1ID20</accession>